<dbReference type="Gene3D" id="3.30.70.1180">
    <property type="entry name" value="Vacuolar atp synthase subunit c, domain 1"/>
    <property type="match status" value="1"/>
</dbReference>
<keyword evidence="7" id="KW-1185">Reference proteome</keyword>
<gene>
    <name evidence="6" type="ORF">JXQ802_LOCUS1673</name>
</gene>
<comment type="subunit">
    <text evidence="5">V-ATPase is a heteromultimeric enzyme made up of two complexes: the ATP-hydrolytic V1 complex and the proton translocation V0 complex. The V1 complex consists of three catalytic AB heterodimers that form a heterohexamer, three peripheral stalks each consisting of EG heterodimers, one central rotor including subunits D and F, and the regulatory subunits C and H. The proton translocation complex V0 consists of the proton transport subunit a, a ring of proteolipid subunits c9c'', rotary subunit d, subunits e and f, and two accessory subunits.</text>
</comment>
<accession>A0A813PCR3</accession>
<dbReference type="Proteomes" id="UP000663870">
    <property type="component" value="Unassembled WGS sequence"/>
</dbReference>
<dbReference type="Gene3D" id="3.30.70.100">
    <property type="match status" value="1"/>
</dbReference>
<dbReference type="InterPro" id="IPR036132">
    <property type="entry name" value="Vac_ATP_synth_c_sf"/>
</dbReference>
<keyword evidence="4 5" id="KW-0406">Ion transport</keyword>
<comment type="caution">
    <text evidence="6">The sequence shown here is derived from an EMBL/GenBank/DDBJ whole genome shotgun (WGS) entry which is preliminary data.</text>
</comment>
<dbReference type="CDD" id="cd14785">
    <property type="entry name" value="V-ATPase_C"/>
    <property type="match status" value="1"/>
</dbReference>
<dbReference type="FunFam" id="3.30.70.100:FF:000002">
    <property type="entry name" value="V-type proton ATPase subunit C"/>
    <property type="match status" value="1"/>
</dbReference>
<evidence type="ECO:0000256" key="2">
    <source>
        <dbReference type="ARBA" id="ARBA00022448"/>
    </source>
</evidence>
<dbReference type="Gene3D" id="1.20.1460.10">
    <property type="entry name" value="subunit c (vma5p) of the yeast v-atpase, domain 2"/>
    <property type="match status" value="1"/>
</dbReference>
<dbReference type="AlphaFoldDB" id="A0A813PCR3"/>
<evidence type="ECO:0000313" key="7">
    <source>
        <dbReference type="Proteomes" id="UP000663870"/>
    </source>
</evidence>
<dbReference type="InterPro" id="IPR004907">
    <property type="entry name" value="ATPase_V1-cplx_csu"/>
</dbReference>
<evidence type="ECO:0000256" key="3">
    <source>
        <dbReference type="ARBA" id="ARBA00022781"/>
    </source>
</evidence>
<dbReference type="EMBL" id="CAJNOL010000018">
    <property type="protein sequence ID" value="CAF0750921.1"/>
    <property type="molecule type" value="Genomic_DNA"/>
</dbReference>
<evidence type="ECO:0000256" key="5">
    <source>
        <dbReference type="RuleBase" id="RU364010"/>
    </source>
</evidence>
<sequence length="387" mass="45504">MSEEYWIISVPGKSVPRQSFDEICRATARDQLSVNYIFNIPDLKVGTLDSLVALSDDLARLDTYIEGVAKKLTQFFFHDILDDDRNRLAENLVVGPNGLDPIRYITEFQWDHAKYPTKQSLKNLAEIISKATTHIENELKLRSHSYNNVKQNLESFEKKQTGSLLTRNLNDIVKKEHFVLGSEYLKTLLVCVPKAFVNDWYTKYETLCAMIVPRTSELITQDQDYALFTVTLFQKTEDTFRHKCRENKFTVRDFTFNEQAFINERDKIRELETERQKLYANLVRWLKINFGEIFSASMHIKALRVFVESVLRYGLPVNFVAIIMHPTRKSTKRLRDILDQLFGYLDQSDRSRFDEPIDIPGVFSLQQEYYPYVYFKLDLDYIDMNKK</sequence>
<keyword evidence="2 5" id="KW-0813">Transport</keyword>
<protein>
    <recommendedName>
        <fullName evidence="5">V-type proton ATPase subunit C</fullName>
    </recommendedName>
</protein>
<proteinExistence type="inferred from homology"/>
<organism evidence="6 7">
    <name type="scientific">Rotaria sordida</name>
    <dbReference type="NCBI Taxonomy" id="392033"/>
    <lineage>
        <taxon>Eukaryota</taxon>
        <taxon>Metazoa</taxon>
        <taxon>Spiralia</taxon>
        <taxon>Gnathifera</taxon>
        <taxon>Rotifera</taxon>
        <taxon>Eurotatoria</taxon>
        <taxon>Bdelloidea</taxon>
        <taxon>Philodinida</taxon>
        <taxon>Philodinidae</taxon>
        <taxon>Rotaria</taxon>
    </lineage>
</organism>
<name>A0A813PCR3_9BILA</name>
<dbReference type="SUPFAM" id="SSF118203">
    <property type="entry name" value="Vacuolar ATP synthase subunit C"/>
    <property type="match status" value="1"/>
</dbReference>
<dbReference type="GO" id="GO:0046961">
    <property type="term" value="F:proton-transporting ATPase activity, rotational mechanism"/>
    <property type="evidence" value="ECO:0007669"/>
    <property type="project" value="InterPro"/>
</dbReference>
<evidence type="ECO:0000256" key="1">
    <source>
        <dbReference type="ARBA" id="ARBA00006138"/>
    </source>
</evidence>
<dbReference type="PANTHER" id="PTHR10137">
    <property type="entry name" value="V-TYPE PROTON ATPASE SUBUNIT C"/>
    <property type="match status" value="1"/>
</dbReference>
<keyword evidence="3 5" id="KW-0375">Hydrogen ion transport</keyword>
<dbReference type="PANTHER" id="PTHR10137:SF0">
    <property type="entry name" value="V-TYPE PROTON ATPASE SUBUNIT C"/>
    <property type="match status" value="1"/>
</dbReference>
<reference evidence="6" key="1">
    <citation type="submission" date="2021-02" db="EMBL/GenBank/DDBJ databases">
        <authorList>
            <person name="Nowell W R."/>
        </authorList>
    </citation>
    <scope>NUCLEOTIDE SEQUENCE</scope>
</reference>
<dbReference type="GO" id="GO:0000221">
    <property type="term" value="C:vacuolar proton-transporting V-type ATPase, V1 domain"/>
    <property type="evidence" value="ECO:0007669"/>
    <property type="project" value="TreeGrafter"/>
</dbReference>
<comment type="similarity">
    <text evidence="1 5">Belongs to the V-ATPase C subunit family.</text>
</comment>
<comment type="function">
    <text evidence="5">Subunit of the V1 complex of vacuolar(H+)-ATPase (V-ATPase), a multisubunit enzyme composed of a peripheral complex (V1) that hydrolyzes ATP and a membrane integral complex (V0) that translocates protons. V-ATPase is responsible for acidifying and maintaining the pH of intracellular compartments and in some cell types, is targeted to the plasma membrane, where it is responsible for acidifying the extracellular environment. Subunit C is necessary for the assembly of the catalytic sector of the enzyme and is likely to have a specific function in its catalytic activity.</text>
</comment>
<dbReference type="Pfam" id="PF03223">
    <property type="entry name" value="V-ATPase_C"/>
    <property type="match status" value="1"/>
</dbReference>
<evidence type="ECO:0000313" key="6">
    <source>
        <dbReference type="EMBL" id="CAF0750921.1"/>
    </source>
</evidence>
<evidence type="ECO:0000256" key="4">
    <source>
        <dbReference type="ARBA" id="ARBA00023065"/>
    </source>
</evidence>
<dbReference type="GO" id="GO:0005765">
    <property type="term" value="C:lysosomal membrane"/>
    <property type="evidence" value="ECO:0007669"/>
    <property type="project" value="TreeGrafter"/>
</dbReference>